<proteinExistence type="predicted"/>
<comment type="caution">
    <text evidence="1">The sequence shown here is derived from an EMBL/GenBank/DDBJ whole genome shotgun (WGS) entry which is preliminary data.</text>
</comment>
<protein>
    <submittedName>
        <fullName evidence="1">19152_t:CDS:1</fullName>
    </submittedName>
</protein>
<name>A0ABN7XNA7_GIGMA</name>
<dbReference type="Proteomes" id="UP000789901">
    <property type="component" value="Unassembled WGS sequence"/>
</dbReference>
<sequence length="46" mass="5269">MLQVFDLYGSNHMLQVFDSNAIGVDFSKKIQITFPHTTTPYYVTSL</sequence>
<keyword evidence="2" id="KW-1185">Reference proteome</keyword>
<gene>
    <name evidence="1" type="ORF">GMARGA_LOCUS45538</name>
</gene>
<feature type="non-terminal residue" evidence="1">
    <location>
        <position position="46"/>
    </location>
</feature>
<organism evidence="1 2">
    <name type="scientific">Gigaspora margarita</name>
    <dbReference type="NCBI Taxonomy" id="4874"/>
    <lineage>
        <taxon>Eukaryota</taxon>
        <taxon>Fungi</taxon>
        <taxon>Fungi incertae sedis</taxon>
        <taxon>Mucoromycota</taxon>
        <taxon>Glomeromycotina</taxon>
        <taxon>Glomeromycetes</taxon>
        <taxon>Diversisporales</taxon>
        <taxon>Gigasporaceae</taxon>
        <taxon>Gigaspora</taxon>
    </lineage>
</organism>
<evidence type="ECO:0000313" key="2">
    <source>
        <dbReference type="Proteomes" id="UP000789901"/>
    </source>
</evidence>
<dbReference type="EMBL" id="CAJVQB010163064">
    <property type="protein sequence ID" value="CAG8856717.1"/>
    <property type="molecule type" value="Genomic_DNA"/>
</dbReference>
<evidence type="ECO:0000313" key="1">
    <source>
        <dbReference type="EMBL" id="CAG8856717.1"/>
    </source>
</evidence>
<reference evidence="1 2" key="1">
    <citation type="submission" date="2021-06" db="EMBL/GenBank/DDBJ databases">
        <authorList>
            <person name="Kallberg Y."/>
            <person name="Tangrot J."/>
            <person name="Rosling A."/>
        </authorList>
    </citation>
    <scope>NUCLEOTIDE SEQUENCE [LARGE SCALE GENOMIC DNA]</scope>
    <source>
        <strain evidence="1 2">120-4 pot B 10/14</strain>
    </source>
</reference>
<accession>A0ABN7XNA7</accession>